<evidence type="ECO:0000313" key="1">
    <source>
        <dbReference type="EMBL" id="OPH47006.1"/>
    </source>
</evidence>
<dbReference type="EMBL" id="MBTG01000070">
    <property type="protein sequence ID" value="OPH47006.1"/>
    <property type="molecule type" value="Genomic_DNA"/>
</dbReference>
<accession>A0A1V4H783</accession>
<dbReference type="Proteomes" id="UP000190626">
    <property type="component" value="Unassembled WGS sequence"/>
</dbReference>
<proteinExistence type="predicted"/>
<reference evidence="2" key="1">
    <citation type="submission" date="2016-07" db="EMBL/GenBank/DDBJ databases">
        <authorList>
            <person name="Florea S."/>
            <person name="Webb J.S."/>
            <person name="Jaromczyk J."/>
            <person name="Schardl C.L."/>
        </authorList>
    </citation>
    <scope>NUCLEOTIDE SEQUENCE [LARGE SCALE GENOMIC DNA]</scope>
    <source>
        <strain evidence="2">CY1</strain>
    </source>
</reference>
<comment type="caution">
    <text evidence="1">The sequence shown here is derived from an EMBL/GenBank/DDBJ whole genome shotgun (WGS) entry which is preliminary data.</text>
</comment>
<organism evidence="1 2">
    <name type="scientific">Paenibacillus ferrarius</name>
    <dbReference type="NCBI Taxonomy" id="1469647"/>
    <lineage>
        <taxon>Bacteria</taxon>
        <taxon>Bacillati</taxon>
        <taxon>Bacillota</taxon>
        <taxon>Bacilli</taxon>
        <taxon>Bacillales</taxon>
        <taxon>Paenibacillaceae</taxon>
        <taxon>Paenibacillus</taxon>
    </lineage>
</organism>
<name>A0A1V4H783_9BACL</name>
<dbReference type="OrthoDB" id="6198373at2"/>
<keyword evidence="2" id="KW-1185">Reference proteome</keyword>
<dbReference type="RefSeq" id="WP_079421065.1">
    <property type="nucleotide sequence ID" value="NZ_MBTG01000070.1"/>
</dbReference>
<gene>
    <name evidence="1" type="ORF">BC351_40520</name>
</gene>
<dbReference type="AlphaFoldDB" id="A0A1V4H783"/>
<protein>
    <submittedName>
        <fullName evidence="1">Uncharacterized protein</fullName>
    </submittedName>
</protein>
<sequence>MGQNYVLINKSKKELIGFTHLPAGKARELAGNPVTAAITTWYLLQNSGDNILFVEEERIEEGFADVTNDVIEMLIQNGILQDNGIEVFDEDEPNIYMRRLENNWMK</sequence>
<evidence type="ECO:0000313" key="2">
    <source>
        <dbReference type="Proteomes" id="UP000190626"/>
    </source>
</evidence>